<organism evidence="1 2">
    <name type="scientific">Linderina macrospora</name>
    <dbReference type="NCBI Taxonomy" id="4868"/>
    <lineage>
        <taxon>Eukaryota</taxon>
        <taxon>Fungi</taxon>
        <taxon>Fungi incertae sedis</taxon>
        <taxon>Zoopagomycota</taxon>
        <taxon>Kickxellomycotina</taxon>
        <taxon>Kickxellomycetes</taxon>
        <taxon>Kickxellales</taxon>
        <taxon>Kickxellaceae</taxon>
        <taxon>Linderina</taxon>
    </lineage>
</organism>
<feature type="non-terminal residue" evidence="1">
    <location>
        <position position="373"/>
    </location>
</feature>
<accession>A0ACC1J4J9</accession>
<keyword evidence="2" id="KW-1185">Reference proteome</keyword>
<dbReference type="Proteomes" id="UP001150603">
    <property type="component" value="Unassembled WGS sequence"/>
</dbReference>
<reference evidence="1" key="1">
    <citation type="submission" date="2022-07" db="EMBL/GenBank/DDBJ databases">
        <title>Phylogenomic reconstructions and comparative analyses of Kickxellomycotina fungi.</title>
        <authorList>
            <person name="Reynolds N.K."/>
            <person name="Stajich J.E."/>
            <person name="Barry K."/>
            <person name="Grigoriev I.V."/>
            <person name="Crous P."/>
            <person name="Smith M.E."/>
        </authorList>
    </citation>
    <scope>NUCLEOTIDE SEQUENCE</scope>
    <source>
        <strain evidence="1">NRRL 5244</strain>
    </source>
</reference>
<name>A0ACC1J4J9_9FUNG</name>
<evidence type="ECO:0000313" key="1">
    <source>
        <dbReference type="EMBL" id="KAJ1937038.1"/>
    </source>
</evidence>
<protein>
    <submittedName>
        <fullName evidence="1">Uncharacterized protein</fullName>
    </submittedName>
</protein>
<evidence type="ECO:0000313" key="2">
    <source>
        <dbReference type="Proteomes" id="UP001150603"/>
    </source>
</evidence>
<sequence length="373" mass="41317">MVGDLVQRDDGGLEVAVDQHDLNMPDYCESTADDIHFKDIETTNYNPEFWPKGLVPCGPISVRDERSGRIKLLQVHIVRFKDNSGLALVANIAHAIGDGICYGALGETWANEMRALEAGQPAAEIPLLFDRSIVQKSLPTERAPLDNTTLALYTQPNPEAEAFARLPPHERHALILGKIGQDTKRQHSLFRIRTRELDDLVQQTNEFVPDGVHLSVSDVLVTVIAKTLAQVHKGIAVASGTDTIERRQGMHKIDFPCNVRRHLGIPDNYTGNVIYQILTYNTIEQAESPTTPQSVAEIAVKIRAGVKAAKAPLIAELFDTLEADPTRFTRTMMATNMFQQTVSITNQSKGPVIRTNFGYGKPKFVIMSPPFQM</sequence>
<proteinExistence type="predicted"/>
<comment type="caution">
    <text evidence="1">The sequence shown here is derived from an EMBL/GenBank/DDBJ whole genome shotgun (WGS) entry which is preliminary data.</text>
</comment>
<dbReference type="EMBL" id="JANBPW010003660">
    <property type="protein sequence ID" value="KAJ1937038.1"/>
    <property type="molecule type" value="Genomic_DNA"/>
</dbReference>
<gene>
    <name evidence="1" type="ORF">FBU59_004870</name>
</gene>